<gene>
    <name evidence="3" type="ORF">DLJ58_03230</name>
</gene>
<dbReference type="Proteomes" id="UP000266889">
    <property type="component" value="Unassembled WGS sequence"/>
</dbReference>
<organism evidence="3 4">
    <name type="scientific">Micromonospora arida</name>
    <dbReference type="NCBI Taxonomy" id="2203715"/>
    <lineage>
        <taxon>Bacteria</taxon>
        <taxon>Bacillati</taxon>
        <taxon>Actinomycetota</taxon>
        <taxon>Actinomycetes</taxon>
        <taxon>Micromonosporales</taxon>
        <taxon>Micromonosporaceae</taxon>
        <taxon>Micromonospora</taxon>
    </lineage>
</organism>
<dbReference type="EMBL" id="QGSY01000087">
    <property type="protein sequence ID" value="RQX13552.1"/>
    <property type="molecule type" value="Genomic_DNA"/>
</dbReference>
<reference evidence="3 4" key="1">
    <citation type="submission" date="2018-05" db="EMBL/GenBank/DDBJ databases">
        <title>Micromonospora from Atacama Desert.</title>
        <authorList>
            <person name="Carro L."/>
            <person name="Goodfellow M."/>
            <person name="Klenk H.-P."/>
        </authorList>
    </citation>
    <scope>NUCLEOTIDE SEQUENCE [LARGE SCALE GENOMIC DNA]</scope>
    <source>
        <strain evidence="3 4">LB32</strain>
    </source>
</reference>
<evidence type="ECO:0000313" key="3">
    <source>
        <dbReference type="EMBL" id="RQX13552.1"/>
    </source>
</evidence>
<evidence type="ECO:0000313" key="4">
    <source>
        <dbReference type="Proteomes" id="UP000266889"/>
    </source>
</evidence>
<dbReference type="OrthoDB" id="4350202at2"/>
<sequence>MTRIGRTLTAVVCGLVIGLALPTGPAWAAEGLTLDAPAAAPGDRLGVNGTGWPGGALVQLVTCGQLAVGGSASCDTRAALAVPVRPDGTFAVQLVLGTPPVPCPCVVHATLVGGTARGQVDAPLELTGHTMGETPTVSTAPVRLDLVEARIAGRPGWRSLFGAAATRTLVYTVHNPGPHPLPNPPLNVRIGRDGGGDRISTPGTGGIRPGETRTYRIPVTTPFAAFGRYTVQADLGGFGPAEATLRTYPWGLFLVHLLGGTLIIVGVARRIANRRDRPPLPAMAAAPTGTLLPSVVRVGSLGAYLVFDDAPGAGRLRRRANAHLSVAALRDLLGDAGLPNRSGTEAAGTAVIDLTALDAVLAARPGAATPAGARAGNQSAAAVIDLAALDTYLGSPR</sequence>
<dbReference type="AlphaFoldDB" id="A0A3N9XL86"/>
<comment type="caution">
    <text evidence="3">The sequence shown here is derived from an EMBL/GenBank/DDBJ whole genome shotgun (WGS) entry which is preliminary data.</text>
</comment>
<feature type="signal peptide" evidence="2">
    <location>
        <begin position="1"/>
        <end position="28"/>
    </location>
</feature>
<accession>A0A3N9XL86</accession>
<dbReference type="RefSeq" id="WP_124853776.1">
    <property type="nucleotide sequence ID" value="NZ_JBEXIG010000007.1"/>
</dbReference>
<keyword evidence="4" id="KW-1185">Reference proteome</keyword>
<feature type="chain" id="PRO_5018133779" evidence="2">
    <location>
        <begin position="29"/>
        <end position="397"/>
    </location>
</feature>
<name>A0A3N9XL86_9ACTN</name>
<keyword evidence="1" id="KW-0472">Membrane</keyword>
<keyword evidence="1" id="KW-1133">Transmembrane helix</keyword>
<proteinExistence type="predicted"/>
<protein>
    <submittedName>
        <fullName evidence="3">Uncharacterized protein</fullName>
    </submittedName>
</protein>
<evidence type="ECO:0000256" key="2">
    <source>
        <dbReference type="SAM" id="SignalP"/>
    </source>
</evidence>
<keyword evidence="1" id="KW-0812">Transmembrane</keyword>
<evidence type="ECO:0000256" key="1">
    <source>
        <dbReference type="SAM" id="Phobius"/>
    </source>
</evidence>
<feature type="transmembrane region" description="Helical" evidence="1">
    <location>
        <begin position="248"/>
        <end position="268"/>
    </location>
</feature>
<keyword evidence="2" id="KW-0732">Signal</keyword>